<evidence type="ECO:0000313" key="3">
    <source>
        <dbReference type="Proteomes" id="UP001238450"/>
    </source>
</evidence>
<proteinExistence type="predicted"/>
<comment type="caution">
    <text evidence="2">The sequence shown here is derived from an EMBL/GenBank/DDBJ whole genome shotgun (WGS) entry which is preliminary data.</text>
</comment>
<dbReference type="RefSeq" id="WP_307251392.1">
    <property type="nucleotide sequence ID" value="NZ_JAUSUV010000003.1"/>
</dbReference>
<organism evidence="2 3">
    <name type="scientific">Croceifilum oryzae</name>
    <dbReference type="NCBI Taxonomy" id="1553429"/>
    <lineage>
        <taxon>Bacteria</taxon>
        <taxon>Bacillati</taxon>
        <taxon>Bacillota</taxon>
        <taxon>Bacilli</taxon>
        <taxon>Bacillales</taxon>
        <taxon>Thermoactinomycetaceae</taxon>
        <taxon>Croceifilum</taxon>
    </lineage>
</organism>
<gene>
    <name evidence="2" type="ORF">J2Z48_000941</name>
</gene>
<dbReference type="Proteomes" id="UP001238450">
    <property type="component" value="Unassembled WGS sequence"/>
</dbReference>
<sequence length="237" mass="27285">MINIFLFNYLERDYNGLCGFKQKLYIEEWKDIMKKFLAIMLSLVLLSGCSLFSDSVNVNELGKEMGKVVSKFNDNEQKYTKIASHETEIGSIFLSMDKTGLDQTKIKQVSEKQAEIRKLLTESKTELENVAKELPNLQKKVDKIKKEKLKNAADTFLTNFKLLIDSKQKVISGYEKFQTNQESIVKDAASNKEPSMTQMNDETKLQGELMTLQSESLQKLSMYNKSWQEFADTVNKK</sequence>
<dbReference type="EMBL" id="JAUSUV010000003">
    <property type="protein sequence ID" value="MDQ0416774.1"/>
    <property type="molecule type" value="Genomic_DNA"/>
</dbReference>
<protein>
    <submittedName>
        <fullName evidence="2">Septal ring factor EnvC (AmiA/AmiB activator)</fullName>
    </submittedName>
</protein>
<keyword evidence="1" id="KW-0175">Coiled coil</keyword>
<accession>A0AAJ1TE16</accession>
<keyword evidence="3" id="KW-1185">Reference proteome</keyword>
<reference evidence="2 3" key="1">
    <citation type="submission" date="2023-07" db="EMBL/GenBank/DDBJ databases">
        <title>Genomic Encyclopedia of Type Strains, Phase IV (KMG-IV): sequencing the most valuable type-strain genomes for metagenomic binning, comparative biology and taxonomic classification.</title>
        <authorList>
            <person name="Goeker M."/>
        </authorList>
    </citation>
    <scope>NUCLEOTIDE SEQUENCE [LARGE SCALE GENOMIC DNA]</scope>
    <source>
        <strain evidence="2 3">DSM 46876</strain>
    </source>
</reference>
<evidence type="ECO:0000313" key="2">
    <source>
        <dbReference type="EMBL" id="MDQ0416774.1"/>
    </source>
</evidence>
<feature type="coiled-coil region" evidence="1">
    <location>
        <begin position="120"/>
        <end position="147"/>
    </location>
</feature>
<name>A0AAJ1TE16_9BACL</name>
<evidence type="ECO:0000256" key="1">
    <source>
        <dbReference type="SAM" id="Coils"/>
    </source>
</evidence>
<dbReference type="AlphaFoldDB" id="A0AAJ1TE16"/>